<comment type="caution">
    <text evidence="10">The sequence shown here is derived from an EMBL/GenBank/DDBJ whole genome shotgun (WGS) entry which is preliminary data.</text>
</comment>
<keyword evidence="11" id="KW-1185">Reference proteome</keyword>
<dbReference type="GO" id="GO:0015031">
    <property type="term" value="P:protein transport"/>
    <property type="evidence" value="ECO:0007669"/>
    <property type="project" value="UniProtKB-KW"/>
</dbReference>
<dbReference type="PATRIC" id="fig|263475.3.peg.2021"/>
<evidence type="ECO:0000256" key="3">
    <source>
        <dbReference type="ARBA" id="ARBA00022448"/>
    </source>
</evidence>
<evidence type="ECO:0000256" key="1">
    <source>
        <dbReference type="ARBA" id="ARBA00004162"/>
    </source>
</evidence>
<keyword evidence="8" id="KW-0811">Translocation</keyword>
<dbReference type="GO" id="GO:0005886">
    <property type="term" value="C:plasma membrane"/>
    <property type="evidence" value="ECO:0007669"/>
    <property type="project" value="UniProtKB-SubCell"/>
</dbReference>
<sequence length="89" mass="9737">MEILTGIGPIILMFGVMYLLLIRPAQKQRKKTSQMQNSLSRGNQIVTIGGLHGEVDAVDDTTVVIKVADGTKLRFERAAVGRIVEDVTN</sequence>
<keyword evidence="4" id="KW-1003">Cell membrane</keyword>
<dbReference type="PANTHER" id="PTHR33909">
    <property type="entry name" value="SEC TRANSLOCON ACCESSORY COMPLEX SUBUNIT YAJC"/>
    <property type="match status" value="1"/>
</dbReference>
<organism evidence="10 11">
    <name type="scientific">Viridibacillus arvi</name>
    <dbReference type="NCBI Taxonomy" id="263475"/>
    <lineage>
        <taxon>Bacteria</taxon>
        <taxon>Bacillati</taxon>
        <taxon>Bacillota</taxon>
        <taxon>Bacilli</taxon>
        <taxon>Bacillales</taxon>
        <taxon>Caryophanaceae</taxon>
        <taxon>Viridibacillus</taxon>
    </lineage>
</organism>
<comment type="similarity">
    <text evidence="2">Belongs to the YajC family.</text>
</comment>
<evidence type="ECO:0000256" key="4">
    <source>
        <dbReference type="ARBA" id="ARBA00022475"/>
    </source>
</evidence>
<dbReference type="STRING" id="263475.AMD00_07825"/>
<evidence type="ECO:0000256" key="8">
    <source>
        <dbReference type="ARBA" id="ARBA00023010"/>
    </source>
</evidence>
<keyword evidence="6" id="KW-0653">Protein transport</keyword>
<dbReference type="AlphaFoldDB" id="A0A0M0LN17"/>
<keyword evidence="3" id="KW-0813">Transport</keyword>
<dbReference type="NCBIfam" id="TIGR00739">
    <property type="entry name" value="yajC"/>
    <property type="match status" value="1"/>
</dbReference>
<evidence type="ECO:0000256" key="9">
    <source>
        <dbReference type="ARBA" id="ARBA00023136"/>
    </source>
</evidence>
<dbReference type="SMART" id="SM01323">
    <property type="entry name" value="YajC"/>
    <property type="match status" value="1"/>
</dbReference>
<dbReference type="Pfam" id="PF02699">
    <property type="entry name" value="YajC"/>
    <property type="match status" value="1"/>
</dbReference>
<comment type="subcellular location">
    <subcellularLocation>
        <location evidence="1">Cell membrane</location>
        <topology evidence="1">Single-pass membrane protein</topology>
    </subcellularLocation>
</comment>
<evidence type="ECO:0000313" key="10">
    <source>
        <dbReference type="EMBL" id="KOO52302.1"/>
    </source>
</evidence>
<keyword evidence="5" id="KW-0812">Transmembrane</keyword>
<protein>
    <submittedName>
        <fullName evidence="10">Preprotein translocase subunit YajC</fullName>
    </submittedName>
</protein>
<dbReference type="Proteomes" id="UP000036867">
    <property type="component" value="Unassembled WGS sequence"/>
</dbReference>
<proteinExistence type="inferred from homology"/>
<dbReference type="GeneID" id="301136011"/>
<accession>A0A0M0LN17</accession>
<evidence type="ECO:0000256" key="5">
    <source>
        <dbReference type="ARBA" id="ARBA00022692"/>
    </source>
</evidence>
<dbReference type="OrthoDB" id="9800132at2"/>
<name>A0A0M0LN17_9BACL</name>
<keyword evidence="7" id="KW-1133">Transmembrane helix</keyword>
<reference evidence="11" key="1">
    <citation type="submission" date="2015-08" db="EMBL/GenBank/DDBJ databases">
        <title>Fjat-10028 dsm 16317.</title>
        <authorList>
            <person name="Liu B."/>
            <person name="Wang J."/>
            <person name="Zhu Y."/>
            <person name="Liu G."/>
            <person name="Chen Q."/>
            <person name="Chen Z."/>
            <person name="Lan J."/>
            <person name="Che J."/>
            <person name="Ge C."/>
            <person name="Shi H."/>
            <person name="Pan Z."/>
            <person name="Liu X."/>
        </authorList>
    </citation>
    <scope>NUCLEOTIDE SEQUENCE [LARGE SCALE GENOMIC DNA]</scope>
    <source>
        <strain evidence="11">DSM 16317</strain>
    </source>
</reference>
<evidence type="ECO:0000256" key="6">
    <source>
        <dbReference type="ARBA" id="ARBA00022927"/>
    </source>
</evidence>
<dbReference type="PRINTS" id="PR01853">
    <property type="entry name" value="YAJCTRNLCASE"/>
</dbReference>
<keyword evidence="9" id="KW-0472">Membrane</keyword>
<dbReference type="EMBL" id="LILB01000001">
    <property type="protein sequence ID" value="KOO52302.1"/>
    <property type="molecule type" value="Genomic_DNA"/>
</dbReference>
<evidence type="ECO:0000256" key="7">
    <source>
        <dbReference type="ARBA" id="ARBA00022989"/>
    </source>
</evidence>
<gene>
    <name evidence="10" type="ORF">AMD00_07825</name>
</gene>
<dbReference type="InterPro" id="IPR003849">
    <property type="entry name" value="Preprotein_translocase_YajC"/>
</dbReference>
<dbReference type="PANTHER" id="PTHR33909:SF1">
    <property type="entry name" value="SEC TRANSLOCON ACCESSORY COMPLEX SUBUNIT YAJC"/>
    <property type="match status" value="1"/>
</dbReference>
<evidence type="ECO:0000313" key="11">
    <source>
        <dbReference type="Proteomes" id="UP000036867"/>
    </source>
</evidence>
<dbReference type="RefSeq" id="WP_053416466.1">
    <property type="nucleotide sequence ID" value="NZ_LILB01000001.1"/>
</dbReference>
<evidence type="ECO:0000256" key="2">
    <source>
        <dbReference type="ARBA" id="ARBA00006742"/>
    </source>
</evidence>